<keyword evidence="3" id="KW-0804">Transcription</keyword>
<dbReference type="PRINTS" id="PR00455">
    <property type="entry name" value="HTHTETR"/>
</dbReference>
<dbReference type="InterPro" id="IPR001647">
    <property type="entry name" value="HTH_TetR"/>
</dbReference>
<reference evidence="6" key="1">
    <citation type="submission" date="2021-02" db="EMBL/GenBank/DDBJ databases">
        <title>Natronoglycomyces albus gen. nov., sp. nov, a haloalkaliphilic actinobacterium from a soda solonchak soil.</title>
        <authorList>
            <person name="Sorokin D.Y."/>
            <person name="Khijniak T.V."/>
            <person name="Zakharycheva A.P."/>
            <person name="Boueva O.V."/>
            <person name="Ariskina E.V."/>
            <person name="Hahnke R.L."/>
            <person name="Bunk B."/>
            <person name="Sproer C."/>
            <person name="Schumann P."/>
            <person name="Evtushenko L.I."/>
            <person name="Kublanov I.V."/>
        </authorList>
    </citation>
    <scope>NUCLEOTIDE SEQUENCE</scope>
    <source>
        <strain evidence="6">DSM 106290</strain>
    </source>
</reference>
<feature type="DNA-binding region" description="H-T-H motif" evidence="4">
    <location>
        <begin position="33"/>
        <end position="52"/>
    </location>
</feature>
<dbReference type="EMBL" id="CP070496">
    <property type="protein sequence ID" value="QSB05638.1"/>
    <property type="molecule type" value="Genomic_DNA"/>
</dbReference>
<dbReference type="Proteomes" id="UP000662939">
    <property type="component" value="Chromosome"/>
</dbReference>
<keyword evidence="7" id="KW-1185">Reference proteome</keyword>
<dbReference type="InterPro" id="IPR036271">
    <property type="entry name" value="Tet_transcr_reg_TetR-rel_C_sf"/>
</dbReference>
<proteinExistence type="predicted"/>
<dbReference type="Pfam" id="PF00440">
    <property type="entry name" value="TetR_N"/>
    <property type="match status" value="1"/>
</dbReference>
<dbReference type="InterPro" id="IPR054156">
    <property type="entry name" value="YxaF_TetR_C"/>
</dbReference>
<dbReference type="Pfam" id="PF21993">
    <property type="entry name" value="TetR_C_13_2"/>
    <property type="match status" value="1"/>
</dbReference>
<evidence type="ECO:0000313" key="6">
    <source>
        <dbReference type="EMBL" id="QSB05638.1"/>
    </source>
</evidence>
<sequence length="189" mass="20243">MTQTGISRGQAARERLITAAQELFWENGVAATTPRQVLARSGVGHGSLYHHFPTKRALAIAAIQRTSEQALARALAVLNQDRPARERLRAFLTRQRDALAGCRIGRLTADPDVMADAEMREPIRRYFTALVEALATVIAETGVPLTTATARATTVAAVVQGGYVLARAGGDAHALERATSGLMDLLEGD</sequence>
<dbReference type="Gene3D" id="1.10.357.10">
    <property type="entry name" value="Tetracycline Repressor, domain 2"/>
    <property type="match status" value="1"/>
</dbReference>
<keyword evidence="2 4" id="KW-0238">DNA-binding</keyword>
<feature type="domain" description="HTH tetR-type" evidence="5">
    <location>
        <begin position="10"/>
        <end position="70"/>
    </location>
</feature>
<evidence type="ECO:0000256" key="2">
    <source>
        <dbReference type="ARBA" id="ARBA00023125"/>
    </source>
</evidence>
<dbReference type="SUPFAM" id="SSF48498">
    <property type="entry name" value="Tetracyclin repressor-like, C-terminal domain"/>
    <property type="match status" value="1"/>
</dbReference>
<dbReference type="KEGG" id="nav:JQS30_01530"/>
<dbReference type="GO" id="GO:0003677">
    <property type="term" value="F:DNA binding"/>
    <property type="evidence" value="ECO:0007669"/>
    <property type="project" value="UniProtKB-UniRule"/>
</dbReference>
<organism evidence="6 7">
    <name type="scientific">Natronoglycomyces albus</name>
    <dbReference type="NCBI Taxonomy" id="2811108"/>
    <lineage>
        <taxon>Bacteria</taxon>
        <taxon>Bacillati</taxon>
        <taxon>Actinomycetota</taxon>
        <taxon>Actinomycetes</taxon>
        <taxon>Glycomycetales</taxon>
        <taxon>Glycomycetaceae</taxon>
        <taxon>Natronoglycomyces</taxon>
    </lineage>
</organism>
<name>A0A895XVG8_9ACTN</name>
<protein>
    <submittedName>
        <fullName evidence="6">TetR/AcrR family transcriptional regulator</fullName>
    </submittedName>
</protein>
<dbReference type="InterPro" id="IPR009057">
    <property type="entry name" value="Homeodomain-like_sf"/>
</dbReference>
<dbReference type="PANTHER" id="PTHR47506:SF3">
    <property type="entry name" value="HTH-TYPE TRANSCRIPTIONAL REGULATOR LMRA"/>
    <property type="match status" value="1"/>
</dbReference>
<evidence type="ECO:0000256" key="4">
    <source>
        <dbReference type="PROSITE-ProRule" id="PRU00335"/>
    </source>
</evidence>
<evidence type="ECO:0000313" key="7">
    <source>
        <dbReference type="Proteomes" id="UP000662939"/>
    </source>
</evidence>
<evidence type="ECO:0000256" key="3">
    <source>
        <dbReference type="ARBA" id="ARBA00023163"/>
    </source>
</evidence>
<dbReference type="PROSITE" id="PS50977">
    <property type="entry name" value="HTH_TETR_2"/>
    <property type="match status" value="1"/>
</dbReference>
<dbReference type="SUPFAM" id="SSF46689">
    <property type="entry name" value="Homeodomain-like"/>
    <property type="match status" value="1"/>
</dbReference>
<dbReference type="AlphaFoldDB" id="A0A895XVG8"/>
<gene>
    <name evidence="6" type="ORF">JQS30_01530</name>
</gene>
<keyword evidence="1" id="KW-0805">Transcription regulation</keyword>
<accession>A0A895XVG8</accession>
<evidence type="ECO:0000256" key="1">
    <source>
        <dbReference type="ARBA" id="ARBA00023015"/>
    </source>
</evidence>
<evidence type="ECO:0000259" key="5">
    <source>
        <dbReference type="PROSITE" id="PS50977"/>
    </source>
</evidence>
<dbReference type="RefSeq" id="WP_213171650.1">
    <property type="nucleotide sequence ID" value="NZ_CP070496.1"/>
</dbReference>
<dbReference type="PANTHER" id="PTHR47506">
    <property type="entry name" value="TRANSCRIPTIONAL REGULATORY PROTEIN"/>
    <property type="match status" value="1"/>
</dbReference>